<name>D5HBD2_SALRM</name>
<evidence type="ECO:0000313" key="3">
    <source>
        <dbReference type="EMBL" id="CBH25337.1"/>
    </source>
</evidence>
<keyword evidence="2" id="KW-0812">Transmembrane</keyword>
<sequence>MRAPAADARGPSPVLFFDPPRRLRCVMTIHPLRPSDPPALRPEQERPDTTAVYDSTWTEQPDAAAPDGLDRIMGQDGKIYVVLAVVLLIWIGVVALLFRTDRRIERLERRIDRSISEDE</sequence>
<dbReference type="HOGENOM" id="CLU_2059773_0_0_10"/>
<feature type="transmembrane region" description="Helical" evidence="2">
    <location>
        <begin position="79"/>
        <end position="98"/>
    </location>
</feature>
<evidence type="ECO:0000256" key="2">
    <source>
        <dbReference type="SAM" id="Phobius"/>
    </source>
</evidence>
<proteinExistence type="predicted"/>
<accession>D5HBD2</accession>
<dbReference type="KEGG" id="srm:SRM_02416"/>
<reference evidence="4" key="2">
    <citation type="submission" date="2010-04" db="EMBL/GenBank/DDBJ databases">
        <title>Genome sequence of Salinibacter ruber M8.</title>
        <authorList>
            <consortium name="Genoscope"/>
        </authorList>
    </citation>
    <scope>NUCLEOTIDE SEQUENCE [LARGE SCALE GENOMIC DNA]</scope>
    <source>
        <strain evidence="4">M8</strain>
    </source>
</reference>
<gene>
    <name evidence="3" type="ordered locus">SRM_02416</name>
</gene>
<evidence type="ECO:0000313" key="4">
    <source>
        <dbReference type="Proteomes" id="UP000000933"/>
    </source>
</evidence>
<keyword evidence="2" id="KW-0472">Membrane</keyword>
<reference evidence="3 4" key="1">
    <citation type="journal article" date="2010" name="ISME J.">
        <title>Fine-scale evolution: genomic, phenotypic and ecological differentiation in two coexisting Salinibacter ruber strains.</title>
        <authorList>
            <person name="Pena A."/>
            <person name="Teeling H."/>
            <person name="Huerta-Cepas J."/>
            <person name="Santos F."/>
            <person name="Yarza P."/>
            <person name="Brito-Echeverria J."/>
            <person name="Lucio M."/>
            <person name="Schmitt-Kopplin P."/>
            <person name="Meseguer I."/>
            <person name="Schenowitz C."/>
            <person name="Dossat C."/>
            <person name="Barbe V."/>
            <person name="Dopazo J."/>
            <person name="Rossello-Mora R."/>
            <person name="Schuler M."/>
            <person name="Glockner F.O."/>
            <person name="Amann R."/>
            <person name="Gabaldon T."/>
            <person name="Anton J."/>
        </authorList>
    </citation>
    <scope>NUCLEOTIDE SEQUENCE [LARGE SCALE GENOMIC DNA]</scope>
    <source>
        <strain evidence="3 4">M8</strain>
    </source>
</reference>
<dbReference type="Pfam" id="PF20077">
    <property type="entry name" value="CcmD_alt"/>
    <property type="match status" value="1"/>
</dbReference>
<protein>
    <recommendedName>
        <fullName evidence="5">CcmD family protein</fullName>
    </recommendedName>
</protein>
<dbReference type="EMBL" id="FP565814">
    <property type="protein sequence ID" value="CBH25337.1"/>
    <property type="molecule type" value="Genomic_DNA"/>
</dbReference>
<organism evidence="3 4">
    <name type="scientific">Salinibacter ruber (strain M8)</name>
    <dbReference type="NCBI Taxonomy" id="761659"/>
    <lineage>
        <taxon>Bacteria</taxon>
        <taxon>Pseudomonadati</taxon>
        <taxon>Rhodothermota</taxon>
        <taxon>Rhodothermia</taxon>
        <taxon>Rhodothermales</taxon>
        <taxon>Salinibacteraceae</taxon>
        <taxon>Salinibacter</taxon>
    </lineage>
</organism>
<feature type="region of interest" description="Disordered" evidence="1">
    <location>
        <begin position="34"/>
        <end position="55"/>
    </location>
</feature>
<evidence type="ECO:0008006" key="5">
    <source>
        <dbReference type="Google" id="ProtNLM"/>
    </source>
</evidence>
<keyword evidence="2" id="KW-1133">Transmembrane helix</keyword>
<evidence type="ECO:0000256" key="1">
    <source>
        <dbReference type="SAM" id="MobiDB-lite"/>
    </source>
</evidence>
<dbReference type="AlphaFoldDB" id="D5HBD2"/>
<dbReference type="Proteomes" id="UP000000933">
    <property type="component" value="Chromosome"/>
</dbReference>